<dbReference type="Pfam" id="PF11707">
    <property type="entry name" value="Npa1"/>
    <property type="match status" value="1"/>
</dbReference>
<dbReference type="GO" id="GO:0005730">
    <property type="term" value="C:nucleolus"/>
    <property type="evidence" value="ECO:0007669"/>
    <property type="project" value="TreeGrafter"/>
</dbReference>
<evidence type="ECO:0000259" key="1">
    <source>
        <dbReference type="Pfam" id="PF11707"/>
    </source>
</evidence>
<evidence type="ECO:0008006" key="5">
    <source>
        <dbReference type="Google" id="ProtNLM"/>
    </source>
</evidence>
<proteinExistence type="predicted"/>
<accession>A0AAN7ZGY3</accession>
<dbReference type="InterPro" id="IPR021714">
    <property type="entry name" value="URB1_N"/>
</dbReference>
<sequence>MEVEENVNEMETEGSATPFKKARLWSAKDFRKKLKTTQKVLAIQEFLEKSREDSSCVLEYLESGGNCMELIQLLAVNEIPAVNILEILNYVLLEIITNETNLEPAAYDTCKLFVQSHLSSINKMLALGSPRKHKKIILKLLTTLVTFSKNLAKEILLHVNLNPSNVEILAKEGGEKDSVRNAYIRFLISFLVEGEATTILIFLDKRMLLTSIFKGLQNDSADTISLVITTLKKYVLENAGVMKTTKMSLFSTPVIRSIVALYNWKGTKTAESAIDPVKKAMVSECVHSFLLVLCTSFKYGVVFKDPYIGLRPNPSNNLMYTILESLERPWEHSYAGELVRKICAACPDLVKSVWGNLRSFLEPRHTDKWLSAIRYAVALIKELQPNSIELSTELLTVQQICQIIPNLVAPSAILQTILPKNFALEKPIVRYNIIVLLVECLKSIKSYLSTMERSLKQQQFYILKMSIKDYILKHFVSVDHAIIKWTQPDDEPYSVEENVEAVLELLDLYESNCPPLLEGLTNTNLQSLLEEIDSLSNSTYLKERLVNLFLNYEPSIFSPSSDMFTTVFPLILNHYIETDSGKAYCTLNVLLNNSTIFEGAVEEIEVWINTVLYFTNVDEISAMLVDVIKNTTENIITYIAEMRDFDTSEYVEEKEELHELLDGLQYDSYQSSELIRSTRLSPMLIGALNYVQQNPHVKHYLNAVVVNLLHLQTSSRLISAIVLHEKYEDLISKSIRYYISGWSKGEASVLVKTKLSLSQSFSAQFLIGEISELENQRPWELRHCLNQALFYFTHLHCDSINETHIQNCVAVIKKANEFGFIFKHPTILQRFSPSTQNVTNKLIIEVIRLSPNNLDSLLKPFRTKLLHALCKILKKRKKWHHVTEILECIGLEHAQCVDVLNTCVNVEINTKDDFLGFLYKVLVYTFEKFVHDCSILHPLNDSVITKMSELLSWFNINGFDASHCTSIFHSYLRMFPHNLSETNVSLFESIILKNDLHKEDINFAGFLLSNRKDFLNSFKDHFESILKQKGLVLTLLKSAISLQANDDVLQEMYTYFEPSIIKVLEKSKKSSQHFEAHKGTIVTLIERFMSLKNCKKHVEKVIKFESIQPYHIHILVAIFEKILDGEISEIESHNILLTIVIGTNSLFKRKDKSDEDWNELEEVASVSETLYKKLGDLKVSFRRVCDDSAFNLYCTYCLKFGLLGRAKFIGLMSVLLQFLDFNVNEAQTLLEMTGSHSEFLEIILGDNSKCKTQLLKLILQFCKRWKSLMSKAHVPVLLSAYQGTISAADQINLTLIQMYETEAQQTSFYDFKPFLWGKAAATHYSVRQDIQWTLWRQPRMHNILEILEDWKINNTICHHPLDVTLNDPTDSLHENVYSLAFFLPLFASLLAPENQVTIYMFIKSGALSMTIVGLSCSNKDIRLASCHVLARFHYHLEARRSGKDRLVRLSFVEALCRGTATFEDFKLNNFASIFWAKMALILTRPLHAMYLPLSRYLTAKPTPDLSGIPELYTFLHIPDVDFKVQRFFILKILREGMRTDHDCSVASYKMAFKLIMELFSSCVSDLETKLAVLKVFESTSKLKLGQEILTTSYGLLSWLYDVVNDHNKHVEILSVVLQILANLTMKLSDSKYVDCNILKLILITIIDYRLETMTTGNLNNLLLVILRVLDVSQNFITVEQLQYLIGLSNDDKCTYLLKYGCNFCFTLDDETLTQTLVRKWTNK</sequence>
<name>A0AAN7ZGY3_9COLE</name>
<gene>
    <name evidence="3" type="ORF">RI129_010284</name>
</gene>
<comment type="caution">
    <text evidence="3">The sequence shown here is derived from an EMBL/GenBank/DDBJ whole genome shotgun (WGS) entry which is preliminary data.</text>
</comment>
<protein>
    <recommendedName>
        <fullName evidence="5">Nucleolar pre-ribosomal-associated protein 1</fullName>
    </recommendedName>
</protein>
<dbReference type="InterPro" id="IPR032436">
    <property type="entry name" value="URB1_C"/>
</dbReference>
<dbReference type="SUPFAM" id="SSF48371">
    <property type="entry name" value="ARM repeat"/>
    <property type="match status" value="1"/>
</dbReference>
<feature type="domain" description="URB1 N-terminal" evidence="1">
    <location>
        <begin position="84"/>
        <end position="371"/>
    </location>
</feature>
<evidence type="ECO:0000313" key="4">
    <source>
        <dbReference type="Proteomes" id="UP001329430"/>
    </source>
</evidence>
<dbReference type="PANTHER" id="PTHR13500:SF0">
    <property type="entry name" value="NUCLEOLAR PRE-RIBOSOMAL-ASSOCIATED PROTEIN 1"/>
    <property type="match status" value="1"/>
</dbReference>
<dbReference type="GO" id="GO:0000463">
    <property type="term" value="P:maturation of LSU-rRNA from tricistronic rRNA transcript (SSU-rRNA, 5.8S rRNA, LSU-rRNA)"/>
    <property type="evidence" value="ECO:0007669"/>
    <property type="project" value="TreeGrafter"/>
</dbReference>
<dbReference type="Proteomes" id="UP001329430">
    <property type="component" value="Chromosome 7"/>
</dbReference>
<dbReference type="Pfam" id="PF16201">
    <property type="entry name" value="NopRA1"/>
    <property type="match status" value="1"/>
</dbReference>
<dbReference type="InterPro" id="IPR016024">
    <property type="entry name" value="ARM-type_fold"/>
</dbReference>
<dbReference type="PANTHER" id="PTHR13500">
    <property type="entry name" value="NUCLEOLAR PRERIBOSOMAL-ASSOCIATED PROTEIN 1"/>
    <property type="match status" value="1"/>
</dbReference>
<dbReference type="InterPro" id="IPR039844">
    <property type="entry name" value="URB1"/>
</dbReference>
<reference evidence="3 4" key="1">
    <citation type="journal article" date="2024" name="Insects">
        <title>An Improved Chromosome-Level Genome Assembly of the Firefly Pyrocoelia pectoralis.</title>
        <authorList>
            <person name="Fu X."/>
            <person name="Meyer-Rochow V.B."/>
            <person name="Ballantyne L."/>
            <person name="Zhu X."/>
        </authorList>
    </citation>
    <scope>NUCLEOTIDE SEQUENCE [LARGE SCALE GENOMIC DNA]</scope>
    <source>
        <strain evidence="3">XCY_ONT2</strain>
    </source>
</reference>
<evidence type="ECO:0000259" key="2">
    <source>
        <dbReference type="Pfam" id="PF16201"/>
    </source>
</evidence>
<dbReference type="GO" id="GO:0000466">
    <property type="term" value="P:maturation of 5.8S rRNA from tricistronic rRNA transcript (SSU-rRNA, 5.8S rRNA, LSU-rRNA)"/>
    <property type="evidence" value="ECO:0007669"/>
    <property type="project" value="TreeGrafter"/>
</dbReference>
<feature type="domain" description="URB1 C-terminal" evidence="2">
    <location>
        <begin position="1407"/>
        <end position="1598"/>
    </location>
</feature>
<keyword evidence="4" id="KW-1185">Reference proteome</keyword>
<dbReference type="EMBL" id="JAVRBK010000007">
    <property type="protein sequence ID" value="KAK5641737.1"/>
    <property type="molecule type" value="Genomic_DNA"/>
</dbReference>
<organism evidence="3 4">
    <name type="scientific">Pyrocoelia pectoralis</name>
    <dbReference type="NCBI Taxonomy" id="417401"/>
    <lineage>
        <taxon>Eukaryota</taxon>
        <taxon>Metazoa</taxon>
        <taxon>Ecdysozoa</taxon>
        <taxon>Arthropoda</taxon>
        <taxon>Hexapoda</taxon>
        <taxon>Insecta</taxon>
        <taxon>Pterygota</taxon>
        <taxon>Neoptera</taxon>
        <taxon>Endopterygota</taxon>
        <taxon>Coleoptera</taxon>
        <taxon>Polyphaga</taxon>
        <taxon>Elateriformia</taxon>
        <taxon>Elateroidea</taxon>
        <taxon>Lampyridae</taxon>
        <taxon>Lampyrinae</taxon>
        <taxon>Pyrocoelia</taxon>
    </lineage>
</organism>
<evidence type="ECO:0000313" key="3">
    <source>
        <dbReference type="EMBL" id="KAK5641737.1"/>
    </source>
</evidence>